<dbReference type="PANTHER" id="PTHR30185:SF14">
    <property type="entry name" value="STATIONARY PHASE-INDUCIBLE PROTEIN CSIE-RELATED"/>
    <property type="match status" value="1"/>
</dbReference>
<dbReference type="Gene3D" id="1.10.1790.10">
    <property type="entry name" value="PRD domain"/>
    <property type="match status" value="1"/>
</dbReference>
<evidence type="ECO:0000259" key="2">
    <source>
        <dbReference type="PROSITE" id="PS51372"/>
    </source>
</evidence>
<sequence length="423" mass="48589">MMSLPSPEPSALSSPQRHCHLLLLLYLPDLTVTLETISEINRVDGSVTRQDIAEVEAEIQRYHRLALQQEAGGGYRISGAELDQRLCLFHWLRRALRLAPDFVQDHFAPQVKLQLRKKQIEKVLYDEHNLLALVQHCSQRLSRKFTERDCYFLQLFMQHSLCRQASATFSEAQLAWLSARIEHQVAREVVRHWQKRGKTAPHSSETGLLALLFSQMHVPSASNVRHEYEHQLLEAVRQLIDRFQALSGMRFSNDRGLSDQLYTHLSQALERALFGVGIDQSLTEEVTRLYPKLLRTTQAAVAEFEQQYALAFSQEEMGLIAIIFGAWLMQESALQEKQVLLLTGKDPELEREVEQQLRELTLLPLNIKYLDVKEFQRNSAPKGTALVITPYATPLPLYSPPLIHAELPLQAHQQQRIRLLLES</sequence>
<dbReference type="AlphaFoldDB" id="A0AA50DL83"/>
<dbReference type="SUPFAM" id="SSF63520">
    <property type="entry name" value="PTS-regulatory domain, PRD"/>
    <property type="match status" value="1"/>
</dbReference>
<dbReference type="KEGG" id="epi:Q3V30_05565"/>
<evidence type="ECO:0000313" key="4">
    <source>
        <dbReference type="Proteomes" id="UP001228139"/>
    </source>
</evidence>
<dbReference type="InterPro" id="IPR050661">
    <property type="entry name" value="BglG_antiterminators"/>
</dbReference>
<evidence type="ECO:0000256" key="1">
    <source>
        <dbReference type="ARBA" id="ARBA00022737"/>
    </source>
</evidence>
<name>A0AA50DL83_9GAMM</name>
<organism evidence="3 4">
    <name type="scientific">Erwinia pyri</name>
    <dbReference type="NCBI Taxonomy" id="3062598"/>
    <lineage>
        <taxon>Bacteria</taxon>
        <taxon>Pseudomonadati</taxon>
        <taxon>Pseudomonadota</taxon>
        <taxon>Gammaproteobacteria</taxon>
        <taxon>Enterobacterales</taxon>
        <taxon>Erwiniaceae</taxon>
        <taxon>Erwinia</taxon>
    </lineage>
</organism>
<dbReference type="Proteomes" id="UP001228139">
    <property type="component" value="Chromosome"/>
</dbReference>
<dbReference type="InterPro" id="IPR011608">
    <property type="entry name" value="PRD"/>
</dbReference>
<dbReference type="GO" id="GO:0006355">
    <property type="term" value="P:regulation of DNA-templated transcription"/>
    <property type="evidence" value="ECO:0007669"/>
    <property type="project" value="InterPro"/>
</dbReference>
<protein>
    <submittedName>
        <fullName evidence="3">Stationary phase inducible protein CsiE</fullName>
    </submittedName>
</protein>
<gene>
    <name evidence="3" type="primary">csiE</name>
    <name evidence="3" type="ORF">Q3V30_05565</name>
</gene>
<proteinExistence type="predicted"/>
<accession>A0AA50DL83</accession>
<dbReference type="PROSITE" id="PS51372">
    <property type="entry name" value="PRD_2"/>
    <property type="match status" value="1"/>
</dbReference>
<keyword evidence="1" id="KW-0677">Repeat</keyword>
<dbReference type="EMBL" id="CP132353">
    <property type="protein sequence ID" value="WLS79959.1"/>
    <property type="molecule type" value="Genomic_DNA"/>
</dbReference>
<reference evidence="3 4" key="1">
    <citation type="submission" date="2023-07" db="EMBL/GenBank/DDBJ databases">
        <title>Pathogenic bacteria of pear tree diseases.</title>
        <authorList>
            <person name="Zhang Z."/>
            <person name="He L."/>
            <person name="Huang R."/>
        </authorList>
    </citation>
    <scope>NUCLEOTIDE SEQUENCE [LARGE SCALE GENOMIC DNA]</scope>
    <source>
        <strain evidence="3 4">DE2</strain>
    </source>
</reference>
<dbReference type="PANTHER" id="PTHR30185">
    <property type="entry name" value="CRYPTIC BETA-GLUCOSIDE BGL OPERON ANTITERMINATOR"/>
    <property type="match status" value="1"/>
</dbReference>
<evidence type="ECO:0000313" key="3">
    <source>
        <dbReference type="EMBL" id="WLS79959.1"/>
    </source>
</evidence>
<keyword evidence="4" id="KW-1185">Reference proteome</keyword>
<dbReference type="NCBIfam" id="NF008597">
    <property type="entry name" value="PRK11564.1"/>
    <property type="match status" value="1"/>
</dbReference>
<dbReference type="InterPro" id="IPR036634">
    <property type="entry name" value="PRD_sf"/>
</dbReference>
<feature type="domain" description="PRD" evidence="2">
    <location>
        <begin position="227"/>
        <end position="334"/>
    </location>
</feature>
<dbReference type="Pfam" id="PF00874">
    <property type="entry name" value="PRD"/>
    <property type="match status" value="1"/>
</dbReference>